<comment type="similarity">
    <text evidence="1">Belongs to the 4-hydroxybenzoyl-CoA thioesterase family.</text>
</comment>
<dbReference type="Gene3D" id="3.10.129.10">
    <property type="entry name" value="Hotdog Thioesterase"/>
    <property type="match status" value="1"/>
</dbReference>
<comment type="caution">
    <text evidence="5">The sequence shown here is derived from an EMBL/GenBank/DDBJ whole genome shotgun (WGS) entry which is preliminary data.</text>
</comment>
<dbReference type="InterPro" id="IPR029069">
    <property type="entry name" value="HotDog_dom_sf"/>
</dbReference>
<dbReference type="Pfam" id="PF03061">
    <property type="entry name" value="4HBT"/>
    <property type="match status" value="1"/>
</dbReference>
<dbReference type="AlphaFoldDB" id="A0A2N5W446"/>
<feature type="compositionally biased region" description="Low complexity" evidence="3">
    <location>
        <begin position="18"/>
        <end position="36"/>
    </location>
</feature>
<dbReference type="GO" id="GO:0047617">
    <property type="term" value="F:fatty acyl-CoA hydrolase activity"/>
    <property type="evidence" value="ECO:0007669"/>
    <property type="project" value="TreeGrafter"/>
</dbReference>
<reference evidence="5 6" key="1">
    <citation type="submission" date="2017-11" db="EMBL/GenBank/DDBJ databases">
        <title>De novo assembly and phasing of dikaryotic genomes from two isolates of Puccinia coronata f. sp. avenae, the causal agent of oat crown rust.</title>
        <authorList>
            <person name="Miller M.E."/>
            <person name="Zhang Y."/>
            <person name="Omidvar V."/>
            <person name="Sperschneider J."/>
            <person name="Schwessinger B."/>
            <person name="Raley C."/>
            <person name="Palmer J.M."/>
            <person name="Garnica D."/>
            <person name="Upadhyaya N."/>
            <person name="Rathjen J."/>
            <person name="Taylor J.M."/>
            <person name="Park R.F."/>
            <person name="Dodds P.N."/>
            <person name="Hirsch C.D."/>
            <person name="Kianian S.F."/>
            <person name="Figueroa M."/>
        </authorList>
    </citation>
    <scope>NUCLEOTIDE SEQUENCE [LARGE SCALE GENOMIC DNA]</scope>
    <source>
        <strain evidence="5">12NC29</strain>
    </source>
</reference>
<dbReference type="CDD" id="cd00586">
    <property type="entry name" value="4HBT"/>
    <property type="match status" value="1"/>
</dbReference>
<dbReference type="PANTHER" id="PTHR31793">
    <property type="entry name" value="4-HYDROXYBENZOYL-COA THIOESTERASE FAMILY MEMBER"/>
    <property type="match status" value="1"/>
</dbReference>
<name>A0A2N5W446_9BASI</name>
<dbReference type="InterPro" id="IPR050563">
    <property type="entry name" value="4-hydroxybenzoyl-CoA_TE"/>
</dbReference>
<evidence type="ECO:0000256" key="1">
    <source>
        <dbReference type="ARBA" id="ARBA00005953"/>
    </source>
</evidence>
<keyword evidence="6" id="KW-1185">Reference proteome</keyword>
<dbReference type="InterPro" id="IPR006683">
    <property type="entry name" value="Thioestr_dom"/>
</dbReference>
<evidence type="ECO:0000256" key="2">
    <source>
        <dbReference type="ARBA" id="ARBA00022801"/>
    </source>
</evidence>
<dbReference type="STRING" id="200324.A0A2N5W446"/>
<organism evidence="5 6">
    <name type="scientific">Puccinia coronata f. sp. avenae</name>
    <dbReference type="NCBI Taxonomy" id="200324"/>
    <lineage>
        <taxon>Eukaryota</taxon>
        <taxon>Fungi</taxon>
        <taxon>Dikarya</taxon>
        <taxon>Basidiomycota</taxon>
        <taxon>Pucciniomycotina</taxon>
        <taxon>Pucciniomycetes</taxon>
        <taxon>Pucciniales</taxon>
        <taxon>Pucciniaceae</taxon>
        <taxon>Puccinia</taxon>
    </lineage>
</organism>
<feature type="domain" description="Thioesterase" evidence="4">
    <location>
        <begin position="108"/>
        <end position="185"/>
    </location>
</feature>
<keyword evidence="2" id="KW-0378">Hydrolase</keyword>
<dbReference type="Proteomes" id="UP000235388">
    <property type="component" value="Unassembled WGS sequence"/>
</dbReference>
<dbReference type="SUPFAM" id="SSF54637">
    <property type="entry name" value="Thioesterase/thiol ester dehydrase-isomerase"/>
    <property type="match status" value="1"/>
</dbReference>
<sequence>MTRLTSAASLRLAAIHQHLASRSPASSSSSSSSNSATTKQHPTPHTPLVTRKNAAGDRHSFSSSKSDSSHVPQCPSPPEKDTPQLWTRPDTYRYWLSVQSRWSDNDVYGHMNNAKYYELFDTIVNKYMREECEEEEEVKSMGLVVHSECDYLKPMAGFPGRVVLGLATERVGRSSVAWRIGVWAAATQSQQIHNRDDLSGCHAFAQFVHVFVDHASRTKVHISPAVRAGAERLLVQ</sequence>
<gene>
    <name evidence="5" type="ORF">PCANC_02821</name>
</gene>
<evidence type="ECO:0000256" key="3">
    <source>
        <dbReference type="SAM" id="MobiDB-lite"/>
    </source>
</evidence>
<feature type="region of interest" description="Disordered" evidence="3">
    <location>
        <begin position="18"/>
        <end position="85"/>
    </location>
</feature>
<dbReference type="OrthoDB" id="2420454at2759"/>
<accession>A0A2N5W446</accession>
<evidence type="ECO:0000259" key="4">
    <source>
        <dbReference type="Pfam" id="PF03061"/>
    </source>
</evidence>
<dbReference type="EMBL" id="PGCJ01000015">
    <property type="protein sequence ID" value="PLW57019.1"/>
    <property type="molecule type" value="Genomic_DNA"/>
</dbReference>
<protein>
    <recommendedName>
        <fullName evidence="4">Thioesterase domain-containing protein</fullName>
    </recommendedName>
</protein>
<evidence type="ECO:0000313" key="5">
    <source>
        <dbReference type="EMBL" id="PLW57019.1"/>
    </source>
</evidence>
<dbReference type="PANTHER" id="PTHR31793:SF27">
    <property type="entry name" value="NOVEL THIOESTERASE SUPERFAMILY DOMAIN AND SAPOSIN A-TYPE DOMAIN CONTAINING PROTEIN (0610012H03RIK)"/>
    <property type="match status" value="1"/>
</dbReference>
<proteinExistence type="inferred from homology"/>
<evidence type="ECO:0000313" key="6">
    <source>
        <dbReference type="Proteomes" id="UP000235388"/>
    </source>
</evidence>